<name>A0A8S5SX49_9CAUD</name>
<proteinExistence type="predicted"/>
<protein>
    <submittedName>
        <fullName evidence="1">Uncharacterized protein</fullName>
    </submittedName>
</protein>
<dbReference type="EMBL" id="BK032686">
    <property type="protein sequence ID" value="DAF55114.1"/>
    <property type="molecule type" value="Genomic_DNA"/>
</dbReference>
<accession>A0A8S5SX49</accession>
<organism evidence="1">
    <name type="scientific">Siphoviridae sp. ctDOT22</name>
    <dbReference type="NCBI Taxonomy" id="2827812"/>
    <lineage>
        <taxon>Viruses</taxon>
        <taxon>Duplodnaviria</taxon>
        <taxon>Heunggongvirae</taxon>
        <taxon>Uroviricota</taxon>
        <taxon>Caudoviricetes</taxon>
    </lineage>
</organism>
<sequence>MFIFKRIREILASWVSPRQENALNIEKPLFKEERKKEIRVTIIRKYEIFSSKYEYFFVDQNGDFMFHYIDIGQLGDFRQAITEFYKSVSDTELFKKVTFSFKYKLD</sequence>
<reference evidence="1" key="1">
    <citation type="journal article" date="2021" name="Proc. Natl. Acad. Sci. U.S.A.">
        <title>A Catalog of Tens of Thousands of Viruses from Human Metagenomes Reveals Hidden Associations with Chronic Diseases.</title>
        <authorList>
            <person name="Tisza M.J."/>
            <person name="Buck C.B."/>
        </authorList>
    </citation>
    <scope>NUCLEOTIDE SEQUENCE</scope>
    <source>
        <strain evidence="1">CtDOT22</strain>
    </source>
</reference>
<evidence type="ECO:0000313" key="1">
    <source>
        <dbReference type="EMBL" id="DAF55114.1"/>
    </source>
</evidence>